<gene>
    <name evidence="2" type="ORF">BkAM31D_07435</name>
</gene>
<evidence type="ECO:0000313" key="2">
    <source>
        <dbReference type="EMBL" id="ARK29708.1"/>
    </source>
</evidence>
<keyword evidence="3" id="KW-1185">Reference proteome</keyword>
<dbReference type="EMBL" id="CP020814">
    <property type="protein sequence ID" value="ARK29708.1"/>
    <property type="molecule type" value="Genomic_DNA"/>
</dbReference>
<dbReference type="AlphaFoldDB" id="A0A1X9M8H0"/>
<accession>A0A1X9M8H0</accession>
<evidence type="ECO:0008006" key="4">
    <source>
        <dbReference type="Google" id="ProtNLM"/>
    </source>
</evidence>
<organism evidence="2 3">
    <name type="scientific">Halalkalibacter krulwichiae</name>
    <dbReference type="NCBI Taxonomy" id="199441"/>
    <lineage>
        <taxon>Bacteria</taxon>
        <taxon>Bacillati</taxon>
        <taxon>Bacillota</taxon>
        <taxon>Bacilli</taxon>
        <taxon>Bacillales</taxon>
        <taxon>Bacillaceae</taxon>
        <taxon>Halalkalibacter</taxon>
    </lineage>
</organism>
<name>A0A1X9M8H0_9BACI</name>
<dbReference type="RefSeq" id="WP_066160850.1">
    <property type="nucleotide sequence ID" value="NZ_CP020814.1"/>
</dbReference>
<feature type="transmembrane region" description="Helical" evidence="1">
    <location>
        <begin position="96"/>
        <end position="115"/>
    </location>
</feature>
<dbReference type="KEGG" id="bkw:BkAM31D_07435"/>
<dbReference type="STRING" id="199441.BkAM31D_07435"/>
<protein>
    <recommendedName>
        <fullName evidence="4">2TM domain-containing protein</fullName>
    </recommendedName>
</protein>
<reference evidence="2 3" key="1">
    <citation type="submission" date="2017-04" db="EMBL/GenBank/DDBJ databases">
        <title>Bacillus krulwichiae AM31D Genome sequencing and assembly.</title>
        <authorList>
            <person name="Krulwich T.A."/>
            <person name="Anastor L."/>
            <person name="Ehrlich R."/>
            <person name="Ehrlich G.D."/>
            <person name="Janto B."/>
        </authorList>
    </citation>
    <scope>NUCLEOTIDE SEQUENCE [LARGE SCALE GENOMIC DNA]</scope>
    <source>
        <strain evidence="2 3">AM31D</strain>
    </source>
</reference>
<sequence>MSNIRDIVRRHIESETIKELKTKGIPDPNISSVLEVLRKEGHIDKKVNGVLDAFRDEIEKESPRKRKQRWNKGFYAILNLALTILIAVAVNNEVWIFVWGLAAINVIVHLYFTIFTE</sequence>
<evidence type="ECO:0000256" key="1">
    <source>
        <dbReference type="SAM" id="Phobius"/>
    </source>
</evidence>
<keyword evidence="1" id="KW-0812">Transmembrane</keyword>
<dbReference type="Proteomes" id="UP000193006">
    <property type="component" value="Chromosome"/>
</dbReference>
<keyword evidence="1" id="KW-1133">Transmembrane helix</keyword>
<proteinExistence type="predicted"/>
<feature type="transmembrane region" description="Helical" evidence="1">
    <location>
        <begin position="73"/>
        <end position="90"/>
    </location>
</feature>
<keyword evidence="1" id="KW-0472">Membrane</keyword>
<evidence type="ECO:0000313" key="3">
    <source>
        <dbReference type="Proteomes" id="UP000193006"/>
    </source>
</evidence>